<accession>A0AA38PLH9</accession>
<dbReference type="EMBL" id="MU805941">
    <property type="protein sequence ID" value="KAJ3845137.1"/>
    <property type="molecule type" value="Genomic_DNA"/>
</dbReference>
<proteinExistence type="predicted"/>
<sequence length="505" mass="54853">MNSRSTSNLSLKSSRSRKHSLTLSNTMGWLSRHSTQSSLSSFYKGNRNVPPPAADSKQHKPARSIELVSSARHGPLGSGATVVRTPEEALHNSGVDNKPLMQRSSSSPTPVPPRPTLHRSATSGSKPLESPPLPAIPIDPPESYVGPEDDDYDEDNDDMLTASAGMSWPTPPSAPVPLPPAPSASSLRSSLKSKYKSSSDVLRVPALPAHVAHSPQPPFEPVLMSDVPTGVADPSAVLVTLETSTTSYKTTFKTLTSRPSHLANCLLALLPRPRRDSDASSVYSTASDDMLSYREHLVSQGLLPQTPVNIHIFLDRPSAPYLHLLSYLRSPVGSADAPETLPRAVQLHPANSQSRLEALLELRDEASYLDLEDLYKLCSDEIRQRQPVLQPRLPRTHSRGQNSNSSSAGYGMDSQHTSLSSMNTLLDRSTHSPSHVRARELSTISDDRAPMVKEYSDFQSQVQPASKRSPPTPESWKDGRNSGSSTSTRGARRRDLMCSPPAGWI</sequence>
<comment type="caution">
    <text evidence="2">The sequence shown here is derived from an EMBL/GenBank/DDBJ whole genome shotgun (WGS) entry which is preliminary data.</text>
</comment>
<feature type="region of interest" description="Disordered" evidence="1">
    <location>
        <begin position="386"/>
        <end position="505"/>
    </location>
</feature>
<dbReference type="Proteomes" id="UP001163846">
    <property type="component" value="Unassembled WGS sequence"/>
</dbReference>
<feature type="compositionally biased region" description="Low complexity" evidence="1">
    <location>
        <begin position="31"/>
        <end position="41"/>
    </location>
</feature>
<feature type="compositionally biased region" description="Basic and acidic residues" evidence="1">
    <location>
        <begin position="437"/>
        <end position="456"/>
    </location>
</feature>
<evidence type="ECO:0008006" key="4">
    <source>
        <dbReference type="Google" id="ProtNLM"/>
    </source>
</evidence>
<reference evidence="2" key="1">
    <citation type="submission" date="2022-08" db="EMBL/GenBank/DDBJ databases">
        <authorList>
            <consortium name="DOE Joint Genome Institute"/>
            <person name="Min B."/>
            <person name="Riley R."/>
            <person name="Sierra-Patev S."/>
            <person name="Naranjo-Ortiz M."/>
            <person name="Looney B."/>
            <person name="Konkel Z."/>
            <person name="Slot J.C."/>
            <person name="Sakamoto Y."/>
            <person name="Steenwyk J.L."/>
            <person name="Rokas A."/>
            <person name="Carro J."/>
            <person name="Camarero S."/>
            <person name="Ferreira P."/>
            <person name="Molpeceres G."/>
            <person name="Ruiz-Duenas F.J."/>
            <person name="Serrano A."/>
            <person name="Henrissat B."/>
            <person name="Drula E."/>
            <person name="Hughes K.W."/>
            <person name="Mata J.L."/>
            <person name="Ishikawa N.K."/>
            <person name="Vargas-Isla R."/>
            <person name="Ushijima S."/>
            <person name="Smith C.A."/>
            <person name="Ahrendt S."/>
            <person name="Andreopoulos W."/>
            <person name="He G."/>
            <person name="Labutti K."/>
            <person name="Lipzen A."/>
            <person name="Ng V."/>
            <person name="Sandor L."/>
            <person name="Barry K."/>
            <person name="Martinez A.T."/>
            <person name="Xiao Y."/>
            <person name="Gibbons J.G."/>
            <person name="Terashima K."/>
            <person name="Hibbett D.S."/>
            <person name="Grigoriev I.V."/>
        </authorList>
    </citation>
    <scope>NUCLEOTIDE SEQUENCE</scope>
    <source>
        <strain evidence="2">TFB9207</strain>
    </source>
</reference>
<feature type="compositionally biased region" description="Acidic residues" evidence="1">
    <location>
        <begin position="147"/>
        <end position="158"/>
    </location>
</feature>
<dbReference type="Gene3D" id="3.30.710.10">
    <property type="entry name" value="Potassium Channel Kv1.1, Chain A"/>
    <property type="match status" value="1"/>
</dbReference>
<feature type="compositionally biased region" description="Pro residues" evidence="1">
    <location>
        <begin position="169"/>
        <end position="182"/>
    </location>
</feature>
<feature type="compositionally biased region" description="Pro residues" evidence="1">
    <location>
        <begin position="129"/>
        <end position="140"/>
    </location>
</feature>
<feature type="region of interest" description="Disordered" evidence="1">
    <location>
        <begin position="1"/>
        <end position="187"/>
    </location>
</feature>
<feature type="compositionally biased region" description="Polar residues" evidence="1">
    <location>
        <begin position="457"/>
        <end position="466"/>
    </location>
</feature>
<dbReference type="AlphaFoldDB" id="A0AA38PLH9"/>
<gene>
    <name evidence="2" type="ORF">F5878DRAFT_524266</name>
</gene>
<evidence type="ECO:0000313" key="3">
    <source>
        <dbReference type="Proteomes" id="UP001163846"/>
    </source>
</evidence>
<protein>
    <recommendedName>
        <fullName evidence="4">BTB domain-containing protein</fullName>
    </recommendedName>
</protein>
<evidence type="ECO:0000256" key="1">
    <source>
        <dbReference type="SAM" id="MobiDB-lite"/>
    </source>
</evidence>
<feature type="compositionally biased region" description="Low complexity" evidence="1">
    <location>
        <begin position="1"/>
        <end position="13"/>
    </location>
</feature>
<keyword evidence="3" id="KW-1185">Reference proteome</keyword>
<evidence type="ECO:0000313" key="2">
    <source>
        <dbReference type="EMBL" id="KAJ3845137.1"/>
    </source>
</evidence>
<dbReference type="InterPro" id="IPR011333">
    <property type="entry name" value="SKP1/BTB/POZ_sf"/>
</dbReference>
<organism evidence="2 3">
    <name type="scientific">Lentinula raphanica</name>
    <dbReference type="NCBI Taxonomy" id="153919"/>
    <lineage>
        <taxon>Eukaryota</taxon>
        <taxon>Fungi</taxon>
        <taxon>Dikarya</taxon>
        <taxon>Basidiomycota</taxon>
        <taxon>Agaricomycotina</taxon>
        <taxon>Agaricomycetes</taxon>
        <taxon>Agaricomycetidae</taxon>
        <taxon>Agaricales</taxon>
        <taxon>Marasmiineae</taxon>
        <taxon>Omphalotaceae</taxon>
        <taxon>Lentinula</taxon>
    </lineage>
</organism>
<feature type="compositionally biased region" description="Polar residues" evidence="1">
    <location>
        <begin position="399"/>
        <end position="433"/>
    </location>
</feature>
<name>A0AA38PLH9_9AGAR</name>